<feature type="binding site" evidence="9">
    <location>
        <position position="304"/>
    </location>
    <ligand>
        <name>K(+)</name>
        <dbReference type="ChEBI" id="CHEBI:29103"/>
    </ligand>
</feature>
<dbReference type="InterPro" id="IPR002139">
    <property type="entry name" value="Ribo/fructo_kinase"/>
</dbReference>
<dbReference type="OrthoDB" id="415590at2759"/>
<evidence type="ECO:0000256" key="5">
    <source>
        <dbReference type="ARBA" id="ARBA00022840"/>
    </source>
</evidence>
<comment type="cofactor">
    <cofactor evidence="9">
        <name>Mg(2+)</name>
        <dbReference type="ChEBI" id="CHEBI:18420"/>
    </cofactor>
    <text evidence="9">Requires a divalent cation, most likely magnesium in vivo, as an electrophilic catalyst to aid phosphoryl group transfer. It is the chelate of the metal and the nucleotide that is the actual substrate.</text>
</comment>
<feature type="binding site" evidence="9">
    <location>
        <begin position="268"/>
        <end position="269"/>
    </location>
    <ligand>
        <name>ATP</name>
        <dbReference type="ChEBI" id="CHEBI:30616"/>
    </ligand>
</feature>
<dbReference type="AlphaFoldDB" id="A4S3E0"/>
<feature type="binding site" evidence="9">
    <location>
        <position position="265"/>
    </location>
    <ligand>
        <name>K(+)</name>
        <dbReference type="ChEBI" id="CHEBI:29103"/>
    </ligand>
</feature>
<dbReference type="GO" id="GO:0046872">
    <property type="term" value="F:metal ion binding"/>
    <property type="evidence" value="ECO:0007669"/>
    <property type="project" value="UniProtKB-KW"/>
</dbReference>
<keyword evidence="7 9" id="KW-0630">Potassium</keyword>
<dbReference type="PANTHER" id="PTHR10584">
    <property type="entry name" value="SUGAR KINASE"/>
    <property type="match status" value="1"/>
</dbReference>
<keyword evidence="6 9" id="KW-0460">Magnesium</keyword>
<comment type="caution">
    <text evidence="9">Lacks conserved residue(s) required for the propagation of feature annotation.</text>
</comment>
<dbReference type="InterPro" id="IPR011877">
    <property type="entry name" value="Ribokinase"/>
</dbReference>
<evidence type="ECO:0000313" key="11">
    <source>
        <dbReference type="EMBL" id="ABO98371.1"/>
    </source>
</evidence>
<comment type="subcellular location">
    <subcellularLocation>
        <location evidence="9">Cytoplasm</location>
    </subcellularLocation>
    <subcellularLocation>
        <location evidence="9">Nucleus</location>
    </subcellularLocation>
</comment>
<dbReference type="InterPro" id="IPR029056">
    <property type="entry name" value="Ribokinase-like"/>
</dbReference>
<organism evidence="11 12">
    <name type="scientific">Ostreococcus lucimarinus (strain CCE9901)</name>
    <dbReference type="NCBI Taxonomy" id="436017"/>
    <lineage>
        <taxon>Eukaryota</taxon>
        <taxon>Viridiplantae</taxon>
        <taxon>Chlorophyta</taxon>
        <taxon>Mamiellophyceae</taxon>
        <taxon>Mamiellales</taxon>
        <taxon>Bathycoccaceae</taxon>
        <taxon>Ostreococcus</taxon>
    </lineage>
</organism>
<evidence type="ECO:0000256" key="4">
    <source>
        <dbReference type="ARBA" id="ARBA00022777"/>
    </source>
</evidence>
<evidence type="ECO:0000256" key="8">
    <source>
        <dbReference type="ARBA" id="ARBA00023277"/>
    </source>
</evidence>
<keyword evidence="9" id="KW-0963">Cytoplasm</keyword>
<reference evidence="11 12" key="1">
    <citation type="journal article" date="2007" name="Proc. Natl. Acad. Sci. U.S.A.">
        <title>The tiny eukaryote Ostreococcus provides genomic insights into the paradox of plankton speciation.</title>
        <authorList>
            <person name="Palenik B."/>
            <person name="Grimwood J."/>
            <person name="Aerts A."/>
            <person name="Rouze P."/>
            <person name="Salamov A."/>
            <person name="Putnam N."/>
            <person name="Dupont C."/>
            <person name="Jorgensen R."/>
            <person name="Derelle E."/>
            <person name="Rombauts S."/>
            <person name="Zhou K."/>
            <person name="Otillar R."/>
            <person name="Merchant S.S."/>
            <person name="Podell S."/>
            <person name="Gaasterland T."/>
            <person name="Napoli C."/>
            <person name="Gendler K."/>
            <person name="Manuell A."/>
            <person name="Tai V."/>
            <person name="Vallon O."/>
            <person name="Piganeau G."/>
            <person name="Jancek S."/>
            <person name="Heijde M."/>
            <person name="Jabbari K."/>
            <person name="Bowler C."/>
            <person name="Lohr M."/>
            <person name="Robbens S."/>
            <person name="Werner G."/>
            <person name="Dubchak I."/>
            <person name="Pazour G.J."/>
            <person name="Ren Q."/>
            <person name="Paulsen I."/>
            <person name="Delwiche C."/>
            <person name="Schmutz J."/>
            <person name="Rokhsar D."/>
            <person name="Van de Peer Y."/>
            <person name="Moreau H."/>
            <person name="Grigoriev I.V."/>
        </authorList>
    </citation>
    <scope>NUCLEOTIDE SEQUENCE [LARGE SCALE GENOMIC DNA]</scope>
    <source>
        <strain evidence="11 12">CCE9901</strain>
    </source>
</reference>
<keyword evidence="1 9" id="KW-0808">Transferase</keyword>
<dbReference type="Proteomes" id="UP000001568">
    <property type="component" value="Chromosome 10"/>
</dbReference>
<dbReference type="GO" id="GO:0005634">
    <property type="term" value="C:nucleus"/>
    <property type="evidence" value="ECO:0007669"/>
    <property type="project" value="UniProtKB-SubCell"/>
</dbReference>
<feature type="binding site" evidence="9">
    <location>
        <position position="263"/>
    </location>
    <ligand>
        <name>K(+)</name>
        <dbReference type="ChEBI" id="CHEBI:29103"/>
    </ligand>
</feature>
<keyword evidence="2 9" id="KW-0479">Metal-binding</keyword>
<dbReference type="GeneID" id="5004138"/>
<feature type="binding site" evidence="9">
    <location>
        <begin position="216"/>
        <end position="221"/>
    </location>
    <ligand>
        <name>ATP</name>
        <dbReference type="ChEBI" id="CHEBI:30616"/>
    </ligand>
</feature>
<accession>A4S3E0</accession>
<feature type="binding site" evidence="9">
    <location>
        <position position="302"/>
    </location>
    <ligand>
        <name>K(+)</name>
        <dbReference type="ChEBI" id="CHEBI:29103"/>
    </ligand>
</feature>
<comment type="pathway">
    <text evidence="9">Carbohydrate metabolism; D-ribose degradation; D-ribose 5-phosphate from beta-D-ribopyranose: step 2/2.</text>
</comment>
<dbReference type="STRING" id="436017.A4S3E0"/>
<dbReference type="SUPFAM" id="SSF53613">
    <property type="entry name" value="Ribokinase-like"/>
    <property type="match status" value="1"/>
</dbReference>
<keyword evidence="9" id="KW-0539">Nucleus</keyword>
<comment type="catalytic activity">
    <reaction evidence="9">
        <text>D-ribose + ATP = D-ribose 5-phosphate + ADP + H(+)</text>
        <dbReference type="Rhea" id="RHEA:13697"/>
        <dbReference type="ChEBI" id="CHEBI:15378"/>
        <dbReference type="ChEBI" id="CHEBI:30616"/>
        <dbReference type="ChEBI" id="CHEBI:47013"/>
        <dbReference type="ChEBI" id="CHEBI:78346"/>
        <dbReference type="ChEBI" id="CHEBI:456216"/>
        <dbReference type="EC" id="2.7.1.15"/>
    </reaction>
</comment>
<dbReference type="HOGENOM" id="CLU_027634_2_1_1"/>
<feature type="binding site" evidence="9">
    <location>
        <begin position="40"/>
        <end position="44"/>
    </location>
    <ligand>
        <name>substrate</name>
    </ligand>
</feature>
<feature type="binding site" evidence="9">
    <location>
        <position position="269"/>
    </location>
    <ligand>
        <name>substrate</name>
    </ligand>
</feature>
<evidence type="ECO:0000256" key="6">
    <source>
        <dbReference type="ARBA" id="ARBA00022842"/>
    </source>
</evidence>
<evidence type="ECO:0000256" key="7">
    <source>
        <dbReference type="ARBA" id="ARBA00022958"/>
    </source>
</evidence>
<evidence type="ECO:0000256" key="9">
    <source>
        <dbReference type="HAMAP-Rule" id="MF_03215"/>
    </source>
</evidence>
<dbReference type="GO" id="GO:0004747">
    <property type="term" value="F:ribokinase activity"/>
    <property type="evidence" value="ECO:0007669"/>
    <property type="project" value="UniProtKB-UniRule"/>
</dbReference>
<dbReference type="UniPathway" id="UPA00916">
    <property type="reaction ID" value="UER00889"/>
</dbReference>
<feature type="binding site" evidence="9">
    <location>
        <position position="183"/>
    </location>
    <ligand>
        <name>ATP</name>
        <dbReference type="ChEBI" id="CHEBI:30616"/>
    </ligand>
</feature>
<keyword evidence="4 9" id="KW-0418">Kinase</keyword>
<evidence type="ECO:0000313" key="12">
    <source>
        <dbReference type="Proteomes" id="UP000001568"/>
    </source>
</evidence>
<comment type="function">
    <text evidence="9">Catalyzes the phosphorylation of ribose at O-5 in a reaction requiring ATP and magnesium. The resulting D-ribose-5-phosphate can then be used either for sythesis of nucleotides, histidine, and tryptophan, or as a component of the pentose phosphate pathway.</text>
</comment>
<comment type="similarity">
    <text evidence="9">Belongs to the carbohydrate kinase PfkB family. Ribokinase subfamily.</text>
</comment>
<comment type="subunit">
    <text evidence="9">Homodimer.</text>
</comment>
<feature type="binding site" evidence="9">
    <location>
        <begin position="11"/>
        <end position="13"/>
    </location>
    <ligand>
        <name>substrate</name>
    </ligand>
</feature>
<evidence type="ECO:0000256" key="1">
    <source>
        <dbReference type="ARBA" id="ARBA00022679"/>
    </source>
</evidence>
<dbReference type="GO" id="GO:0005737">
    <property type="term" value="C:cytoplasm"/>
    <property type="evidence" value="ECO:0007669"/>
    <property type="project" value="UniProtKB-SubCell"/>
</dbReference>
<dbReference type="GO" id="GO:0005524">
    <property type="term" value="F:ATP binding"/>
    <property type="evidence" value="ECO:0007669"/>
    <property type="project" value="UniProtKB-UniRule"/>
</dbReference>
<feature type="active site" description="Proton acceptor" evidence="9">
    <location>
        <position position="269"/>
    </location>
</feature>
<dbReference type="EMBL" id="CP000590">
    <property type="protein sequence ID" value="ABO98371.1"/>
    <property type="molecule type" value="Genomic_DNA"/>
</dbReference>
<dbReference type="InterPro" id="IPR011611">
    <property type="entry name" value="PfkB_dom"/>
</dbReference>
<proteinExistence type="inferred from homology"/>
<keyword evidence="8 9" id="KW-0119">Carbohydrate metabolism</keyword>
<keyword evidence="3 9" id="KW-0547">Nucleotide-binding</keyword>
<dbReference type="EC" id="2.7.1.15" evidence="9"/>
<dbReference type="HAMAP" id="MF_01987">
    <property type="entry name" value="Ribokinase"/>
    <property type="match status" value="1"/>
</dbReference>
<dbReference type="GO" id="GO:0019303">
    <property type="term" value="P:D-ribose catabolic process"/>
    <property type="evidence" value="ECO:0007669"/>
    <property type="project" value="UniProtKB-UniRule"/>
</dbReference>
<dbReference type="Gramene" id="ABO98371">
    <property type="protein sequence ID" value="ABO98371"/>
    <property type="gene ID" value="OSTLU_26023"/>
</dbReference>
<protein>
    <recommendedName>
        <fullName evidence="9">Ribokinase</fullName>
        <shortName evidence="9">RK</shortName>
        <ecNumber evidence="9">2.7.1.15</ecNumber>
    </recommendedName>
</protein>
<feature type="binding site" evidence="9">
    <location>
        <position position="299"/>
    </location>
    <ligand>
        <name>K(+)</name>
        <dbReference type="ChEBI" id="CHEBI:29103"/>
    </ligand>
</feature>
<sequence>MPRLSVFGSVNVDHAFAVDAFPRPGETVGGDSAYARLAGGKGANQACAAARAGVEVEVHFWGRVGRDDDFSVAQLERAGVIAREVTRDDALPTGSACVLCERASGENMIVVCAGANDAARARFREGDESAVLALQGEVPVSANLDAVRMMRTVNPRCVVVLNYAPATEISLELIEEVDCVVVNESEARAISEAYEILDEPTRASDRPQRNRAIVYTMGAAGARLVMTRDLTFREAFVRDGDGNSQDEARVEAMRFGDDETVIDTVGAGDAFVGAFCAAMASDATCADALRLASAAGGLTCLSSGARADVSRARERALPIPCVLRGALKNKNVERAPLRALLLDDAL</sequence>
<dbReference type="Pfam" id="PF00294">
    <property type="entry name" value="PfkB"/>
    <property type="match status" value="1"/>
</dbReference>
<feature type="binding site" evidence="9">
    <location>
        <position position="137"/>
    </location>
    <ligand>
        <name>substrate</name>
    </ligand>
</feature>
<feature type="domain" description="Carbohydrate kinase PfkB" evidence="10">
    <location>
        <begin position="2"/>
        <end position="308"/>
    </location>
</feature>
<keyword evidence="5 9" id="KW-0067">ATP-binding</keyword>
<name>A4S3E0_OSTLU</name>
<evidence type="ECO:0000256" key="3">
    <source>
        <dbReference type="ARBA" id="ARBA00022741"/>
    </source>
</evidence>
<dbReference type="RefSeq" id="XP_001420078.1">
    <property type="nucleotide sequence ID" value="XM_001420041.1"/>
</dbReference>
<dbReference type="eggNOG" id="KOG2855">
    <property type="taxonomic scope" value="Eukaryota"/>
</dbReference>
<comment type="activity regulation">
    <text evidence="9">Activated by a monovalent cation that binds near, but not in, the active site. The most likely occupant of the site in vivo is potassium. Ion binding induces a conformational change that may alter substrate affinity.</text>
</comment>
<evidence type="ECO:0000259" key="10">
    <source>
        <dbReference type="Pfam" id="PF00294"/>
    </source>
</evidence>
<dbReference type="PRINTS" id="PR00990">
    <property type="entry name" value="RIBOKINASE"/>
</dbReference>
<gene>
    <name evidence="11" type="ORF">OSTLU_26023</name>
</gene>
<dbReference type="KEGG" id="olu:OSTLU_26023"/>
<keyword evidence="12" id="KW-1185">Reference proteome</keyword>
<evidence type="ECO:0000256" key="2">
    <source>
        <dbReference type="ARBA" id="ARBA00022723"/>
    </source>
</evidence>
<dbReference type="Gene3D" id="3.40.1190.20">
    <property type="match status" value="1"/>
</dbReference>
<dbReference type="OMA" id="NDAENMI"/>
<dbReference type="PANTHER" id="PTHR10584:SF166">
    <property type="entry name" value="RIBOKINASE"/>
    <property type="match status" value="1"/>
</dbReference>